<reference evidence="2" key="1">
    <citation type="submission" date="2016-10" db="EMBL/GenBank/DDBJ databases">
        <authorList>
            <person name="Varghese N."/>
            <person name="Submissions S."/>
        </authorList>
    </citation>
    <scope>NUCLEOTIDE SEQUENCE [LARGE SCALE GENOMIC DNA]</scope>
    <source>
        <strain evidence="2">DSM 24536</strain>
    </source>
</reference>
<evidence type="ECO:0000313" key="2">
    <source>
        <dbReference type="Proteomes" id="UP000199226"/>
    </source>
</evidence>
<gene>
    <name evidence="1" type="ORF">SAMN05421813_11751</name>
</gene>
<dbReference type="AlphaFoldDB" id="A0A1G9UQT4"/>
<proteinExistence type="predicted"/>
<sequence length="69" mass="7696">MEEGDLAMFDPNEMSSWLENAPKRESLEMSIKMIEKYDKGVARRLSSRKQGGSQRCIEGNHAVACSCGT</sequence>
<dbReference type="EMBL" id="FNHH01000017">
    <property type="protein sequence ID" value="SDM62299.1"/>
    <property type="molecule type" value="Genomic_DNA"/>
</dbReference>
<name>A0A1G9UQT4_9SPHI</name>
<dbReference type="STRING" id="990371.SAMN05421813_11751"/>
<keyword evidence="2" id="KW-1185">Reference proteome</keyword>
<evidence type="ECO:0000313" key="1">
    <source>
        <dbReference type="EMBL" id="SDM62299.1"/>
    </source>
</evidence>
<protein>
    <submittedName>
        <fullName evidence="1">Uncharacterized protein</fullName>
    </submittedName>
</protein>
<accession>A0A1G9UQT4</accession>
<organism evidence="1 2">
    <name type="scientific">Daejeonella rubra</name>
    <dbReference type="NCBI Taxonomy" id="990371"/>
    <lineage>
        <taxon>Bacteria</taxon>
        <taxon>Pseudomonadati</taxon>
        <taxon>Bacteroidota</taxon>
        <taxon>Sphingobacteriia</taxon>
        <taxon>Sphingobacteriales</taxon>
        <taxon>Sphingobacteriaceae</taxon>
        <taxon>Daejeonella</taxon>
    </lineage>
</organism>
<dbReference type="RefSeq" id="WP_176767688.1">
    <property type="nucleotide sequence ID" value="NZ_FNHH01000017.1"/>
</dbReference>
<dbReference type="Proteomes" id="UP000199226">
    <property type="component" value="Unassembled WGS sequence"/>
</dbReference>